<comment type="caution">
    <text evidence="5">The sequence shown here is derived from an EMBL/GenBank/DDBJ whole genome shotgun (WGS) entry which is preliminary data.</text>
</comment>
<evidence type="ECO:0000256" key="2">
    <source>
        <dbReference type="ARBA" id="ARBA00023125"/>
    </source>
</evidence>
<name>A0ABY2JC71_9MICO</name>
<dbReference type="Pfam" id="PF13377">
    <property type="entry name" value="Peripla_BP_3"/>
    <property type="match status" value="1"/>
</dbReference>
<accession>A0ABY2JC71</accession>
<sequence length="349" mass="37351">MSAIADVARLAGVAKATASRALSGRGYVSEQTRIKVIAAAREIGYVASPNAASLVTGRTKSIGVIIPFISRWYFSEVLESMEQALLDEGYDMTLYNLPTPSPERERVFDYFLARKRFDGVISVGVALSDDEVTLLHRLGRPLVGIGGPIRGVDTIAIDDVAAARLATEHLLSLGHTDIVHIGGSKEDEMDFQVHSNRLTGFYSAMRDAGLSSSSSSSGSFYACEFTMPGGYGVGLAVFGDPRTRPTAVFAASDEIAIGLIVAARELGIQVPADLSVIGIDGHPYAAMFRLTTLEQHPRTQGRLAVQALLAELENPTPRGDEDHLTRLPTNLVIRSSTSGPRLTHGVDRG</sequence>
<reference evidence="5 6" key="1">
    <citation type="submission" date="2019-03" db="EMBL/GenBank/DDBJ databases">
        <title>Genomics of glacier-inhabiting Cryobacterium strains.</title>
        <authorList>
            <person name="Liu Q."/>
            <person name="Xin Y.-H."/>
        </authorList>
    </citation>
    <scope>NUCLEOTIDE SEQUENCE [LARGE SCALE GENOMIC DNA]</scope>
    <source>
        <strain evidence="5 6">TMT1-23-1</strain>
    </source>
</reference>
<dbReference type="SUPFAM" id="SSF53822">
    <property type="entry name" value="Periplasmic binding protein-like I"/>
    <property type="match status" value="1"/>
</dbReference>
<dbReference type="InterPro" id="IPR046335">
    <property type="entry name" value="LacI/GalR-like_sensor"/>
</dbReference>
<dbReference type="PANTHER" id="PTHR30146:SF109">
    <property type="entry name" value="HTH-TYPE TRANSCRIPTIONAL REGULATOR GALS"/>
    <property type="match status" value="1"/>
</dbReference>
<dbReference type="Gene3D" id="3.40.50.2300">
    <property type="match status" value="2"/>
</dbReference>
<dbReference type="InterPro" id="IPR000843">
    <property type="entry name" value="HTH_LacI"/>
</dbReference>
<dbReference type="InterPro" id="IPR010982">
    <property type="entry name" value="Lambda_DNA-bd_dom_sf"/>
</dbReference>
<keyword evidence="6" id="KW-1185">Reference proteome</keyword>
<dbReference type="EMBL" id="SOGQ01000024">
    <property type="protein sequence ID" value="TFD02563.1"/>
    <property type="molecule type" value="Genomic_DNA"/>
</dbReference>
<organism evidence="5 6">
    <name type="scientific">Cryobacterium sinapicolor</name>
    <dbReference type="NCBI Taxonomy" id="1259236"/>
    <lineage>
        <taxon>Bacteria</taxon>
        <taxon>Bacillati</taxon>
        <taxon>Actinomycetota</taxon>
        <taxon>Actinomycetes</taxon>
        <taxon>Micrococcales</taxon>
        <taxon>Microbacteriaceae</taxon>
        <taxon>Cryobacterium</taxon>
    </lineage>
</organism>
<evidence type="ECO:0000256" key="1">
    <source>
        <dbReference type="ARBA" id="ARBA00023015"/>
    </source>
</evidence>
<dbReference type="PANTHER" id="PTHR30146">
    <property type="entry name" value="LACI-RELATED TRANSCRIPTIONAL REPRESSOR"/>
    <property type="match status" value="1"/>
</dbReference>
<protein>
    <submittedName>
        <fullName evidence="5">LacI family transcriptional regulator</fullName>
    </submittedName>
</protein>
<evidence type="ECO:0000259" key="4">
    <source>
        <dbReference type="PROSITE" id="PS50932"/>
    </source>
</evidence>
<dbReference type="CDD" id="cd06267">
    <property type="entry name" value="PBP1_LacI_sugar_binding-like"/>
    <property type="match status" value="1"/>
</dbReference>
<dbReference type="SUPFAM" id="SSF47413">
    <property type="entry name" value="lambda repressor-like DNA-binding domains"/>
    <property type="match status" value="1"/>
</dbReference>
<gene>
    <name evidence="5" type="ORF">E3T28_05140</name>
</gene>
<dbReference type="SMART" id="SM00354">
    <property type="entry name" value="HTH_LACI"/>
    <property type="match status" value="1"/>
</dbReference>
<dbReference type="CDD" id="cd01392">
    <property type="entry name" value="HTH_LacI"/>
    <property type="match status" value="1"/>
</dbReference>
<proteinExistence type="predicted"/>
<evidence type="ECO:0000256" key="3">
    <source>
        <dbReference type="ARBA" id="ARBA00023163"/>
    </source>
</evidence>
<keyword evidence="2" id="KW-0238">DNA-binding</keyword>
<dbReference type="Pfam" id="PF00356">
    <property type="entry name" value="LacI"/>
    <property type="match status" value="1"/>
</dbReference>
<evidence type="ECO:0000313" key="6">
    <source>
        <dbReference type="Proteomes" id="UP000297853"/>
    </source>
</evidence>
<dbReference type="PROSITE" id="PS50932">
    <property type="entry name" value="HTH_LACI_2"/>
    <property type="match status" value="1"/>
</dbReference>
<keyword evidence="1" id="KW-0805">Transcription regulation</keyword>
<feature type="domain" description="HTH lacI-type" evidence="4">
    <location>
        <begin position="4"/>
        <end position="56"/>
    </location>
</feature>
<dbReference type="InterPro" id="IPR028082">
    <property type="entry name" value="Peripla_BP_I"/>
</dbReference>
<dbReference type="Proteomes" id="UP000297853">
    <property type="component" value="Unassembled WGS sequence"/>
</dbReference>
<dbReference type="Gene3D" id="1.10.260.40">
    <property type="entry name" value="lambda repressor-like DNA-binding domains"/>
    <property type="match status" value="1"/>
</dbReference>
<dbReference type="RefSeq" id="WP_134428589.1">
    <property type="nucleotide sequence ID" value="NZ_SOGQ01000024.1"/>
</dbReference>
<evidence type="ECO:0000313" key="5">
    <source>
        <dbReference type="EMBL" id="TFD02563.1"/>
    </source>
</evidence>
<keyword evidence="3" id="KW-0804">Transcription</keyword>